<evidence type="ECO:0000313" key="3">
    <source>
        <dbReference type="EMBL" id="STR03153.1"/>
    </source>
</evidence>
<feature type="domain" description="Chlorhexidine efflux transporter" evidence="2">
    <location>
        <begin position="3"/>
        <end position="62"/>
    </location>
</feature>
<dbReference type="AlphaFoldDB" id="A0A377R494"/>
<organism evidence="3 4">
    <name type="scientific">Kingella potus</name>
    <dbReference type="NCBI Taxonomy" id="265175"/>
    <lineage>
        <taxon>Bacteria</taxon>
        <taxon>Pseudomonadati</taxon>
        <taxon>Pseudomonadota</taxon>
        <taxon>Betaproteobacteria</taxon>
        <taxon>Neisseriales</taxon>
        <taxon>Neisseriaceae</taxon>
        <taxon>Kingella</taxon>
    </lineage>
</organism>
<dbReference type="RefSeq" id="WP_115309054.1">
    <property type="nucleotide sequence ID" value="NZ_CP091516.1"/>
</dbReference>
<evidence type="ECO:0000313" key="4">
    <source>
        <dbReference type="Proteomes" id="UP000254293"/>
    </source>
</evidence>
<reference evidence="3 4" key="1">
    <citation type="submission" date="2018-06" db="EMBL/GenBank/DDBJ databases">
        <authorList>
            <consortium name="Pathogen Informatics"/>
            <person name="Doyle S."/>
        </authorList>
    </citation>
    <scope>NUCLEOTIDE SEQUENCE [LARGE SCALE GENOMIC DNA]</scope>
    <source>
        <strain evidence="3 4">NCTC13336</strain>
    </source>
</reference>
<dbReference type="EMBL" id="UGJJ01000003">
    <property type="protein sequence ID" value="STR03153.1"/>
    <property type="molecule type" value="Genomic_DNA"/>
</dbReference>
<dbReference type="NCBIfam" id="NF033664">
    <property type="entry name" value="PACE_transport"/>
    <property type="match status" value="1"/>
</dbReference>
<feature type="transmembrane region" description="Helical" evidence="1">
    <location>
        <begin position="109"/>
        <end position="126"/>
    </location>
</feature>
<accession>A0A377R494</accession>
<keyword evidence="1" id="KW-0812">Transmembrane</keyword>
<protein>
    <submittedName>
        <fullName evidence="3">Predicted membrane protein</fullName>
    </submittedName>
</protein>
<dbReference type="Proteomes" id="UP000254293">
    <property type="component" value="Unassembled WGS sequence"/>
</dbReference>
<feature type="domain" description="Chlorhexidine efflux transporter" evidence="2">
    <location>
        <begin position="69"/>
        <end position="130"/>
    </location>
</feature>
<feature type="transmembrane region" description="Helical" evidence="1">
    <location>
        <begin position="12"/>
        <end position="29"/>
    </location>
</feature>
<name>A0A377R494_9NEIS</name>
<sequence length="143" mass="16183">MGIYERIFHSVLYEISSVAFAALVLLAFTDHRIGAVSGAMLAVITASMLWNFVFNILFDRIVKGRRELRGPRIRLVHTLLFEGGLVLLTTPILAYMLDLTLVQAFVTDIGITLAVMAYTYVFNWAYDHTRLLFVRHHGQPAAR</sequence>
<feature type="transmembrane region" description="Helical" evidence="1">
    <location>
        <begin position="79"/>
        <end position="97"/>
    </location>
</feature>
<keyword evidence="1" id="KW-0472">Membrane</keyword>
<dbReference type="InterPro" id="IPR058208">
    <property type="entry name" value="PACE"/>
</dbReference>
<proteinExistence type="predicted"/>
<keyword evidence="1" id="KW-1133">Transmembrane helix</keyword>
<keyword evidence="4" id="KW-1185">Reference proteome</keyword>
<evidence type="ECO:0000256" key="1">
    <source>
        <dbReference type="SAM" id="Phobius"/>
    </source>
</evidence>
<dbReference type="InterPro" id="IPR007896">
    <property type="entry name" value="BTP_bacteria"/>
</dbReference>
<feature type="transmembrane region" description="Helical" evidence="1">
    <location>
        <begin position="35"/>
        <end position="58"/>
    </location>
</feature>
<dbReference type="OrthoDB" id="1631120at2"/>
<gene>
    <name evidence="3" type="ORF">NCTC13336_02049</name>
</gene>
<evidence type="ECO:0000259" key="2">
    <source>
        <dbReference type="Pfam" id="PF05232"/>
    </source>
</evidence>
<dbReference type="Pfam" id="PF05232">
    <property type="entry name" value="BTP"/>
    <property type="match status" value="2"/>
</dbReference>